<dbReference type="EMBL" id="JBIAPK010000011">
    <property type="protein sequence ID" value="MFF3342764.1"/>
    <property type="molecule type" value="Genomic_DNA"/>
</dbReference>
<protein>
    <submittedName>
        <fullName evidence="2">STAS domain-containing protein</fullName>
    </submittedName>
</protein>
<dbReference type="InterPro" id="IPR036513">
    <property type="entry name" value="STAS_dom_sf"/>
</dbReference>
<dbReference type="RefSeq" id="WP_387897874.1">
    <property type="nucleotide sequence ID" value="NZ_JBIAPK010000011.1"/>
</dbReference>
<dbReference type="Proteomes" id="UP001601976">
    <property type="component" value="Unassembled WGS sequence"/>
</dbReference>
<name>A0ABW6RMH5_9ACTN</name>
<feature type="region of interest" description="Disordered" evidence="1">
    <location>
        <begin position="97"/>
        <end position="136"/>
    </location>
</feature>
<keyword evidence="3" id="KW-1185">Reference proteome</keyword>
<evidence type="ECO:0000256" key="1">
    <source>
        <dbReference type="SAM" id="MobiDB-lite"/>
    </source>
</evidence>
<organism evidence="2 3">
    <name type="scientific">Streptomyces flavidovirens</name>
    <dbReference type="NCBI Taxonomy" id="67298"/>
    <lineage>
        <taxon>Bacteria</taxon>
        <taxon>Bacillati</taxon>
        <taxon>Actinomycetota</taxon>
        <taxon>Actinomycetes</taxon>
        <taxon>Kitasatosporales</taxon>
        <taxon>Streptomycetaceae</taxon>
        <taxon>Streptomyces</taxon>
    </lineage>
</organism>
<evidence type="ECO:0000313" key="3">
    <source>
        <dbReference type="Proteomes" id="UP001601976"/>
    </source>
</evidence>
<sequence length="136" mass="14483">MVIELSDFIDSDNAPAVASELCRAVRRQRARKPVVVDVHTAGVTSPSLDVLLRVQGTAHAHGLIMLVVARHPLTRKVFAITGLDRVLRVSTTTTHALHSGGGCAAAGHTPANATSLGKRERRPAGGRTSQPFRLRP</sequence>
<accession>A0ABW6RMH5</accession>
<comment type="caution">
    <text evidence="2">The sequence shown here is derived from an EMBL/GenBank/DDBJ whole genome shotgun (WGS) entry which is preliminary data.</text>
</comment>
<dbReference type="Gene3D" id="3.30.750.24">
    <property type="entry name" value="STAS domain"/>
    <property type="match status" value="1"/>
</dbReference>
<feature type="compositionally biased region" description="Polar residues" evidence="1">
    <location>
        <begin position="127"/>
        <end position="136"/>
    </location>
</feature>
<dbReference type="SUPFAM" id="SSF52091">
    <property type="entry name" value="SpoIIaa-like"/>
    <property type="match status" value="1"/>
</dbReference>
<proteinExistence type="predicted"/>
<evidence type="ECO:0000313" key="2">
    <source>
        <dbReference type="EMBL" id="MFF3342764.1"/>
    </source>
</evidence>
<reference evidence="2 3" key="1">
    <citation type="submission" date="2024-10" db="EMBL/GenBank/DDBJ databases">
        <title>The Natural Products Discovery Center: Release of the First 8490 Sequenced Strains for Exploring Actinobacteria Biosynthetic Diversity.</title>
        <authorList>
            <person name="Kalkreuter E."/>
            <person name="Kautsar S.A."/>
            <person name="Yang D."/>
            <person name="Bader C.D."/>
            <person name="Teijaro C.N."/>
            <person name="Fluegel L."/>
            <person name="Davis C.M."/>
            <person name="Simpson J.R."/>
            <person name="Lauterbach L."/>
            <person name="Steele A.D."/>
            <person name="Gui C."/>
            <person name="Meng S."/>
            <person name="Li G."/>
            <person name="Viehrig K."/>
            <person name="Ye F."/>
            <person name="Su P."/>
            <person name="Kiefer A.F."/>
            <person name="Nichols A."/>
            <person name="Cepeda A.J."/>
            <person name="Yan W."/>
            <person name="Fan B."/>
            <person name="Jiang Y."/>
            <person name="Adhikari A."/>
            <person name="Zheng C.-J."/>
            <person name="Schuster L."/>
            <person name="Cowan T.M."/>
            <person name="Smanski M.J."/>
            <person name="Chevrette M.G."/>
            <person name="De Carvalho L.P.S."/>
            <person name="Shen B."/>
        </authorList>
    </citation>
    <scope>NUCLEOTIDE SEQUENCE [LARGE SCALE GENOMIC DNA]</scope>
    <source>
        <strain evidence="2 3">NPDC003029</strain>
    </source>
</reference>
<dbReference type="CDD" id="cd07043">
    <property type="entry name" value="STAS_anti-anti-sigma_factors"/>
    <property type="match status" value="1"/>
</dbReference>
<gene>
    <name evidence="2" type="ORF">ACFYWW_29235</name>
</gene>